<organism evidence="1 2">
    <name type="scientific">Methanosarcina vacuolata Z-761</name>
    <dbReference type="NCBI Taxonomy" id="1434123"/>
    <lineage>
        <taxon>Archaea</taxon>
        <taxon>Methanobacteriati</taxon>
        <taxon>Methanobacteriota</taxon>
        <taxon>Stenosarchaea group</taxon>
        <taxon>Methanomicrobia</taxon>
        <taxon>Methanosarcinales</taxon>
        <taxon>Methanosarcinaceae</taxon>
        <taxon>Methanosarcina</taxon>
    </lineage>
</organism>
<sequence>MRKILVVINSIDKRKYSVIDQSSEKSIYFPLFTSSLLVFDSVLAENIHLHRTGTLYGQKVQQQLPL</sequence>
<evidence type="ECO:0000313" key="2">
    <source>
        <dbReference type="Proteomes" id="UP000033096"/>
    </source>
</evidence>
<accession>A0A0E3Q0K7</accession>
<dbReference type="HOGENOM" id="CLU_2820992_0_0_2"/>
<proteinExistence type="predicted"/>
<evidence type="ECO:0000313" key="1">
    <source>
        <dbReference type="EMBL" id="AKB42664.1"/>
    </source>
</evidence>
<dbReference type="AlphaFoldDB" id="A0A0E3Q0K7"/>
<dbReference type="PATRIC" id="fig|1434123.4.peg.417"/>
<protein>
    <submittedName>
        <fullName evidence="1">Uncharacterized protein</fullName>
    </submittedName>
</protein>
<dbReference type="EMBL" id="CP009520">
    <property type="protein sequence ID" value="AKB42664.1"/>
    <property type="molecule type" value="Genomic_DNA"/>
</dbReference>
<dbReference type="KEGG" id="mvc:MSVAZ_0395"/>
<name>A0A0E3Q0K7_9EURY</name>
<gene>
    <name evidence="1" type="ORF">MSVAZ_0395</name>
</gene>
<dbReference type="Proteomes" id="UP000033096">
    <property type="component" value="Chromosome"/>
</dbReference>
<reference evidence="1 2" key="1">
    <citation type="submission" date="2014-07" db="EMBL/GenBank/DDBJ databases">
        <title>Methanogenic archaea and the global carbon cycle.</title>
        <authorList>
            <person name="Henriksen J.R."/>
            <person name="Luke J."/>
            <person name="Reinhart S."/>
            <person name="Benedict M.N."/>
            <person name="Youngblut N.D."/>
            <person name="Metcalf M.E."/>
            <person name="Whitaker R.J."/>
            <person name="Metcalf W.W."/>
        </authorList>
    </citation>
    <scope>NUCLEOTIDE SEQUENCE [LARGE SCALE GENOMIC DNA]</scope>
    <source>
        <strain evidence="1 2">Z-761</strain>
    </source>
</reference>
<keyword evidence="2" id="KW-1185">Reference proteome</keyword>